<comment type="caution">
    <text evidence="1">The sequence shown here is derived from an EMBL/GenBank/DDBJ whole genome shotgun (WGS) entry which is preliminary data.</text>
</comment>
<dbReference type="EMBL" id="JBHSUA010000018">
    <property type="protein sequence ID" value="MFC6397081.1"/>
    <property type="molecule type" value="Genomic_DNA"/>
</dbReference>
<dbReference type="InterPro" id="IPR011008">
    <property type="entry name" value="Dimeric_a/b-barrel"/>
</dbReference>
<keyword evidence="1" id="KW-0560">Oxidoreductase</keyword>
<accession>A0ABW1X177</accession>
<sequence length="103" mass="11291">MLVINRFRSETPDATGVLVGVEVLADVYRAAAGNESVELVQNLDEPELVALVTRWTNVGSYRRALFGFAAQQAFVGLLAWMVDEPSAYLHPTDVGENIPRSNN</sequence>
<dbReference type="Proteomes" id="UP001596266">
    <property type="component" value="Unassembled WGS sequence"/>
</dbReference>
<dbReference type="GO" id="GO:0004497">
    <property type="term" value="F:monooxygenase activity"/>
    <property type="evidence" value="ECO:0007669"/>
    <property type="project" value="UniProtKB-KW"/>
</dbReference>
<dbReference type="Gene3D" id="3.30.70.100">
    <property type="match status" value="1"/>
</dbReference>
<keyword evidence="2" id="KW-1185">Reference proteome</keyword>
<organism evidence="1 2">
    <name type="scientific">Luteococcus sanguinis</name>
    <dbReference type="NCBI Taxonomy" id="174038"/>
    <lineage>
        <taxon>Bacteria</taxon>
        <taxon>Bacillati</taxon>
        <taxon>Actinomycetota</taxon>
        <taxon>Actinomycetes</taxon>
        <taxon>Propionibacteriales</taxon>
        <taxon>Propionibacteriaceae</taxon>
        <taxon>Luteococcus</taxon>
    </lineage>
</organism>
<proteinExistence type="predicted"/>
<name>A0ABW1X177_9ACTN</name>
<keyword evidence="1" id="KW-0503">Monooxygenase</keyword>
<protein>
    <submittedName>
        <fullName evidence="1">Antibiotic biosynthesis monooxygenase</fullName>
    </submittedName>
</protein>
<gene>
    <name evidence="1" type="ORF">ACFP57_08840</name>
</gene>
<evidence type="ECO:0000313" key="1">
    <source>
        <dbReference type="EMBL" id="MFC6397081.1"/>
    </source>
</evidence>
<dbReference type="SUPFAM" id="SSF54909">
    <property type="entry name" value="Dimeric alpha+beta barrel"/>
    <property type="match status" value="1"/>
</dbReference>
<reference evidence="2" key="1">
    <citation type="journal article" date="2019" name="Int. J. Syst. Evol. Microbiol.">
        <title>The Global Catalogue of Microorganisms (GCM) 10K type strain sequencing project: providing services to taxonomists for standard genome sequencing and annotation.</title>
        <authorList>
            <consortium name="The Broad Institute Genomics Platform"/>
            <consortium name="The Broad Institute Genome Sequencing Center for Infectious Disease"/>
            <person name="Wu L."/>
            <person name="Ma J."/>
        </authorList>
    </citation>
    <scope>NUCLEOTIDE SEQUENCE [LARGE SCALE GENOMIC DNA]</scope>
    <source>
        <strain evidence="2">CGMCC 1.15277</strain>
    </source>
</reference>
<evidence type="ECO:0000313" key="2">
    <source>
        <dbReference type="Proteomes" id="UP001596266"/>
    </source>
</evidence>
<dbReference type="RefSeq" id="WP_343884724.1">
    <property type="nucleotide sequence ID" value="NZ_BAAAKI010000003.1"/>
</dbReference>